<name>A0A4C1WZ97_EUMVA</name>
<proteinExistence type="predicted"/>
<sequence>MRITREYVITIAAQCHRHWQHEVTHQCISGLLGRNSISDGGGRSRVSSEPESTQVEIGIGIENGIAVRILMHTMKEFVPCPGELSRWKLGIRPICHALRHPAIGELGETKFSRVRKKTTLVRVSSGELSLAERETNG</sequence>
<reference evidence="1 2" key="1">
    <citation type="journal article" date="2019" name="Commun. Biol.">
        <title>The bagworm genome reveals a unique fibroin gene that provides high tensile strength.</title>
        <authorList>
            <person name="Kono N."/>
            <person name="Nakamura H."/>
            <person name="Ohtoshi R."/>
            <person name="Tomita M."/>
            <person name="Numata K."/>
            <person name="Arakawa K."/>
        </authorList>
    </citation>
    <scope>NUCLEOTIDE SEQUENCE [LARGE SCALE GENOMIC DNA]</scope>
</reference>
<gene>
    <name evidence="1" type="ORF">EVAR_45721_1</name>
</gene>
<organism evidence="1 2">
    <name type="scientific">Eumeta variegata</name>
    <name type="common">Bagworm moth</name>
    <name type="synonym">Eumeta japonica</name>
    <dbReference type="NCBI Taxonomy" id="151549"/>
    <lineage>
        <taxon>Eukaryota</taxon>
        <taxon>Metazoa</taxon>
        <taxon>Ecdysozoa</taxon>
        <taxon>Arthropoda</taxon>
        <taxon>Hexapoda</taxon>
        <taxon>Insecta</taxon>
        <taxon>Pterygota</taxon>
        <taxon>Neoptera</taxon>
        <taxon>Endopterygota</taxon>
        <taxon>Lepidoptera</taxon>
        <taxon>Glossata</taxon>
        <taxon>Ditrysia</taxon>
        <taxon>Tineoidea</taxon>
        <taxon>Psychidae</taxon>
        <taxon>Oiketicinae</taxon>
        <taxon>Eumeta</taxon>
    </lineage>
</organism>
<keyword evidence="2" id="KW-1185">Reference proteome</keyword>
<dbReference type="Proteomes" id="UP000299102">
    <property type="component" value="Unassembled WGS sequence"/>
</dbReference>
<dbReference type="EMBL" id="BGZK01000667">
    <property type="protein sequence ID" value="GBP55399.1"/>
    <property type="molecule type" value="Genomic_DNA"/>
</dbReference>
<evidence type="ECO:0000313" key="1">
    <source>
        <dbReference type="EMBL" id="GBP55399.1"/>
    </source>
</evidence>
<dbReference type="AlphaFoldDB" id="A0A4C1WZ97"/>
<protein>
    <submittedName>
        <fullName evidence="1">Uncharacterized protein</fullName>
    </submittedName>
</protein>
<comment type="caution">
    <text evidence="1">The sequence shown here is derived from an EMBL/GenBank/DDBJ whole genome shotgun (WGS) entry which is preliminary data.</text>
</comment>
<accession>A0A4C1WZ97</accession>
<evidence type="ECO:0000313" key="2">
    <source>
        <dbReference type="Proteomes" id="UP000299102"/>
    </source>
</evidence>